<accession>A0A2T6BU41</accession>
<protein>
    <submittedName>
        <fullName evidence="5">LysR substrate binding domain-containing protein</fullName>
    </submittedName>
</protein>
<keyword evidence="3" id="KW-0804">Transcription</keyword>
<evidence type="ECO:0000256" key="3">
    <source>
        <dbReference type="ARBA" id="ARBA00023163"/>
    </source>
</evidence>
<dbReference type="Proteomes" id="UP000244240">
    <property type="component" value="Unassembled WGS sequence"/>
</dbReference>
<dbReference type="SUPFAM" id="SSF53850">
    <property type="entry name" value="Periplasmic binding protein-like II"/>
    <property type="match status" value="1"/>
</dbReference>
<keyword evidence="6" id="KW-1185">Reference proteome</keyword>
<dbReference type="Gene3D" id="3.40.190.290">
    <property type="match status" value="1"/>
</dbReference>
<comment type="caution">
    <text evidence="5">The sequence shown here is derived from an EMBL/GenBank/DDBJ whole genome shotgun (WGS) entry which is preliminary data.</text>
</comment>
<dbReference type="Pfam" id="PF03466">
    <property type="entry name" value="LysR_substrate"/>
    <property type="match status" value="1"/>
</dbReference>
<dbReference type="CDD" id="cd05466">
    <property type="entry name" value="PBP2_LTTR_substrate"/>
    <property type="match status" value="1"/>
</dbReference>
<dbReference type="PANTHER" id="PTHR30126:SF100">
    <property type="entry name" value="LYSR-FAMILY TRANSCRIPTIONAL REGULATOR"/>
    <property type="match status" value="1"/>
</dbReference>
<evidence type="ECO:0000313" key="6">
    <source>
        <dbReference type="Proteomes" id="UP000244240"/>
    </source>
</evidence>
<dbReference type="InterPro" id="IPR005119">
    <property type="entry name" value="LysR_subst-bd"/>
</dbReference>
<comment type="similarity">
    <text evidence="1">Belongs to the LysR transcriptional regulatory family.</text>
</comment>
<dbReference type="AlphaFoldDB" id="A0A2T6BU41"/>
<evidence type="ECO:0000256" key="2">
    <source>
        <dbReference type="ARBA" id="ARBA00023015"/>
    </source>
</evidence>
<keyword evidence="2" id="KW-0805">Transcription regulation</keyword>
<dbReference type="PANTHER" id="PTHR30126">
    <property type="entry name" value="HTH-TYPE TRANSCRIPTIONAL REGULATOR"/>
    <property type="match status" value="1"/>
</dbReference>
<sequence length="160" mass="18103">MDLAFLLDEERTEAELCTETLIREELVLVAPPGHILSGREKIFPVDLADHTILQTEAGCTYRTLLEDRLKAASAGTGQRIDFWNSEAIKQCTMSGLGVAYLPRIVVERELEEGRLTELPWTHPEDRVSTQLAWHKDKWKSPAMSHFIHLVRERIGPGTAN</sequence>
<evidence type="ECO:0000313" key="5">
    <source>
        <dbReference type="EMBL" id="PTX59574.1"/>
    </source>
</evidence>
<organism evidence="5 6">
    <name type="scientific">Melghirimyces profundicolus</name>
    <dbReference type="NCBI Taxonomy" id="1242148"/>
    <lineage>
        <taxon>Bacteria</taxon>
        <taxon>Bacillati</taxon>
        <taxon>Bacillota</taxon>
        <taxon>Bacilli</taxon>
        <taxon>Bacillales</taxon>
        <taxon>Thermoactinomycetaceae</taxon>
        <taxon>Melghirimyces</taxon>
    </lineage>
</organism>
<reference evidence="5 6" key="1">
    <citation type="submission" date="2018-04" db="EMBL/GenBank/DDBJ databases">
        <title>Genomic Encyclopedia of Archaeal and Bacterial Type Strains, Phase II (KMG-II): from individual species to whole genera.</title>
        <authorList>
            <person name="Goeker M."/>
        </authorList>
    </citation>
    <scope>NUCLEOTIDE SEQUENCE [LARGE SCALE GENOMIC DNA]</scope>
    <source>
        <strain evidence="5 6">DSM 45787</strain>
    </source>
</reference>
<gene>
    <name evidence="5" type="ORF">C8P63_1114</name>
</gene>
<evidence type="ECO:0000256" key="1">
    <source>
        <dbReference type="ARBA" id="ARBA00009437"/>
    </source>
</evidence>
<dbReference type="GO" id="GO:0000976">
    <property type="term" value="F:transcription cis-regulatory region binding"/>
    <property type="evidence" value="ECO:0007669"/>
    <property type="project" value="TreeGrafter"/>
</dbReference>
<feature type="domain" description="LysR substrate-binding" evidence="4">
    <location>
        <begin position="2"/>
        <end position="153"/>
    </location>
</feature>
<name>A0A2T6BU41_9BACL</name>
<evidence type="ECO:0000259" key="4">
    <source>
        <dbReference type="Pfam" id="PF03466"/>
    </source>
</evidence>
<proteinExistence type="inferred from homology"/>
<dbReference type="EMBL" id="QBKR01000011">
    <property type="protein sequence ID" value="PTX59574.1"/>
    <property type="molecule type" value="Genomic_DNA"/>
</dbReference>
<dbReference type="GO" id="GO:0006355">
    <property type="term" value="P:regulation of DNA-templated transcription"/>
    <property type="evidence" value="ECO:0007669"/>
    <property type="project" value="TreeGrafter"/>
</dbReference>